<keyword evidence="1" id="KW-1133">Transmembrane helix</keyword>
<dbReference type="InterPro" id="IPR021306">
    <property type="entry name" value="DUF2878"/>
</dbReference>
<organism evidence="2 3">
    <name type="scientific">Photobacterium atrarenae</name>
    <dbReference type="NCBI Taxonomy" id="865757"/>
    <lineage>
        <taxon>Bacteria</taxon>
        <taxon>Pseudomonadati</taxon>
        <taxon>Pseudomonadota</taxon>
        <taxon>Gammaproteobacteria</taxon>
        <taxon>Vibrionales</taxon>
        <taxon>Vibrionaceae</taxon>
        <taxon>Photobacterium</taxon>
    </lineage>
</organism>
<evidence type="ECO:0000313" key="2">
    <source>
        <dbReference type="EMBL" id="UTV30067.1"/>
    </source>
</evidence>
<feature type="transmembrane region" description="Helical" evidence="1">
    <location>
        <begin position="76"/>
        <end position="94"/>
    </location>
</feature>
<reference evidence="2" key="1">
    <citation type="submission" date="2022-07" db="EMBL/GenBank/DDBJ databases">
        <title>Genome sequencing of Photobacterium atrarenae GJH2-4.</title>
        <authorList>
            <person name="Park S.-J."/>
        </authorList>
    </citation>
    <scope>NUCLEOTIDE SEQUENCE</scope>
    <source>
        <strain evidence="2">GJH2-4</strain>
    </source>
</reference>
<evidence type="ECO:0000313" key="3">
    <source>
        <dbReference type="Proteomes" id="UP001057998"/>
    </source>
</evidence>
<protein>
    <submittedName>
        <fullName evidence="2">DUF2878 domain-containing protein</fullName>
    </submittedName>
</protein>
<evidence type="ECO:0000256" key="1">
    <source>
        <dbReference type="SAM" id="Phobius"/>
    </source>
</evidence>
<dbReference type="Proteomes" id="UP001057998">
    <property type="component" value="Chromosome 2"/>
</dbReference>
<keyword evidence="3" id="KW-1185">Reference proteome</keyword>
<keyword evidence="1" id="KW-0812">Transmembrane</keyword>
<feature type="transmembrane region" description="Helical" evidence="1">
    <location>
        <begin position="101"/>
        <end position="121"/>
    </location>
</feature>
<feature type="transmembrane region" description="Helical" evidence="1">
    <location>
        <begin position="15"/>
        <end position="36"/>
    </location>
</feature>
<keyword evidence="1" id="KW-0472">Membrane</keyword>
<dbReference type="Pfam" id="PF11086">
    <property type="entry name" value="DUF2878"/>
    <property type="match status" value="1"/>
</dbReference>
<accession>A0ABY5GL75</accession>
<sequence>MATRELVLIGVLFNLYWLLAVIGQNAYLWLLVALLFMSWWLRRATWKFATTLALCGILMDFILSQLDIFAFDTPGIPVWLVLLWFGFGTFVWMIREVVLRYHPGLVVLLGGVGGVVSYFAGYRLGAVSWPQGILPTLAALTVCWLGYSVLVLKLLSYTNRSK</sequence>
<proteinExistence type="predicted"/>
<dbReference type="EMBL" id="CP101509">
    <property type="protein sequence ID" value="UTV30067.1"/>
    <property type="molecule type" value="Genomic_DNA"/>
</dbReference>
<gene>
    <name evidence="2" type="ORF">NNL38_24060</name>
</gene>
<name>A0ABY5GL75_9GAMM</name>
<feature type="transmembrane region" description="Helical" evidence="1">
    <location>
        <begin position="48"/>
        <end position="70"/>
    </location>
</feature>
<dbReference type="RefSeq" id="WP_255391408.1">
    <property type="nucleotide sequence ID" value="NZ_CP101509.1"/>
</dbReference>
<feature type="transmembrane region" description="Helical" evidence="1">
    <location>
        <begin position="133"/>
        <end position="155"/>
    </location>
</feature>